<feature type="domain" description="HTH luxR-type" evidence="4">
    <location>
        <begin position="136"/>
        <end position="201"/>
    </location>
</feature>
<name>A0A841U240_9BACL</name>
<evidence type="ECO:0000259" key="4">
    <source>
        <dbReference type="PROSITE" id="PS50043"/>
    </source>
</evidence>
<dbReference type="SUPFAM" id="SSF46894">
    <property type="entry name" value="C-terminal effector domain of the bipartite response regulators"/>
    <property type="match status" value="1"/>
</dbReference>
<dbReference type="SMART" id="SM00421">
    <property type="entry name" value="HTH_LUXR"/>
    <property type="match status" value="1"/>
</dbReference>
<dbReference type="InterPro" id="IPR016032">
    <property type="entry name" value="Sig_transdc_resp-reg_C-effctor"/>
</dbReference>
<accession>A0A841U240</accession>
<proteinExistence type="predicted"/>
<dbReference type="GO" id="GO:0003677">
    <property type="term" value="F:DNA binding"/>
    <property type="evidence" value="ECO:0007669"/>
    <property type="project" value="UniProtKB-KW"/>
</dbReference>
<evidence type="ECO:0000256" key="3">
    <source>
        <dbReference type="ARBA" id="ARBA00023163"/>
    </source>
</evidence>
<dbReference type="CDD" id="cd06170">
    <property type="entry name" value="LuxR_C_like"/>
    <property type="match status" value="1"/>
</dbReference>
<keyword evidence="2" id="KW-0238">DNA-binding</keyword>
<dbReference type="GO" id="GO:0006355">
    <property type="term" value="P:regulation of DNA-templated transcription"/>
    <property type="evidence" value="ECO:0007669"/>
    <property type="project" value="InterPro"/>
</dbReference>
<gene>
    <name evidence="5" type="ORF">H7B90_12235</name>
</gene>
<dbReference type="Proteomes" id="UP000553776">
    <property type="component" value="Unassembled WGS sequence"/>
</dbReference>
<evidence type="ECO:0000256" key="1">
    <source>
        <dbReference type="ARBA" id="ARBA00023015"/>
    </source>
</evidence>
<keyword evidence="3" id="KW-0804">Transcription</keyword>
<dbReference type="Gene3D" id="1.10.10.10">
    <property type="entry name" value="Winged helix-like DNA-binding domain superfamily/Winged helix DNA-binding domain"/>
    <property type="match status" value="1"/>
</dbReference>
<dbReference type="InterPro" id="IPR000792">
    <property type="entry name" value="Tscrpt_reg_LuxR_C"/>
</dbReference>
<dbReference type="PROSITE" id="PS50043">
    <property type="entry name" value="HTH_LUXR_2"/>
    <property type="match status" value="1"/>
</dbReference>
<comment type="caution">
    <text evidence="5">The sequence shown here is derived from an EMBL/GenBank/DDBJ whole genome shotgun (WGS) entry which is preliminary data.</text>
</comment>
<dbReference type="PANTHER" id="PTHR44688:SF16">
    <property type="entry name" value="DNA-BINDING TRANSCRIPTIONAL ACTIVATOR DEVR_DOSR"/>
    <property type="match status" value="1"/>
</dbReference>
<dbReference type="Pfam" id="PF00196">
    <property type="entry name" value="GerE"/>
    <property type="match status" value="1"/>
</dbReference>
<dbReference type="PANTHER" id="PTHR44688">
    <property type="entry name" value="DNA-BINDING TRANSCRIPTIONAL ACTIVATOR DEVR_DOSR"/>
    <property type="match status" value="1"/>
</dbReference>
<dbReference type="PROSITE" id="PS00622">
    <property type="entry name" value="HTH_LUXR_1"/>
    <property type="match status" value="1"/>
</dbReference>
<dbReference type="AlphaFoldDB" id="A0A841U240"/>
<evidence type="ECO:0000313" key="5">
    <source>
        <dbReference type="EMBL" id="MBB6692170.1"/>
    </source>
</evidence>
<dbReference type="PRINTS" id="PR00038">
    <property type="entry name" value="HTHLUXR"/>
</dbReference>
<dbReference type="EMBL" id="JACJVR010000049">
    <property type="protein sequence ID" value="MBB6692170.1"/>
    <property type="molecule type" value="Genomic_DNA"/>
</dbReference>
<keyword evidence="1" id="KW-0805">Transcription regulation</keyword>
<evidence type="ECO:0000313" key="6">
    <source>
        <dbReference type="Proteomes" id="UP000553776"/>
    </source>
</evidence>
<reference evidence="5 6" key="1">
    <citation type="submission" date="2020-08" db="EMBL/GenBank/DDBJ databases">
        <title>Cohnella phylogeny.</title>
        <authorList>
            <person name="Dunlap C."/>
        </authorList>
    </citation>
    <scope>NUCLEOTIDE SEQUENCE [LARGE SCALE GENOMIC DNA]</scope>
    <source>
        <strain evidence="5 6">DSM 25239</strain>
    </source>
</reference>
<sequence length="215" mass="23860">MPDAGTSAEAFEPLRRLAQWAASEKRIVRLRRVRSQLRYVRRAEAGSEDGTWPGTAASYLACPVAAYDSVIGIVIREEAEVDSRWPEGEDDSYLTLLGRRLGEALLTAAAVPEEERKALFLQAIERAKLETSRGREADSTLPLSAREKQVAGYVARGFSNAEIANRLFVSPRTITTHLERIYQKLGLNSRAALTRYYLEHLTATGDEGDSVPHNT</sequence>
<evidence type="ECO:0000256" key="2">
    <source>
        <dbReference type="ARBA" id="ARBA00023125"/>
    </source>
</evidence>
<protein>
    <submittedName>
        <fullName evidence="5">Response regulator transcription factor</fullName>
    </submittedName>
</protein>
<organism evidence="5 6">
    <name type="scientific">Cohnella xylanilytica</name>
    <dbReference type="NCBI Taxonomy" id="557555"/>
    <lineage>
        <taxon>Bacteria</taxon>
        <taxon>Bacillati</taxon>
        <taxon>Bacillota</taxon>
        <taxon>Bacilli</taxon>
        <taxon>Bacillales</taxon>
        <taxon>Paenibacillaceae</taxon>
        <taxon>Cohnella</taxon>
    </lineage>
</organism>
<dbReference type="InterPro" id="IPR036388">
    <property type="entry name" value="WH-like_DNA-bd_sf"/>
</dbReference>
<keyword evidence="6" id="KW-1185">Reference proteome</keyword>